<keyword evidence="2" id="KW-1185">Reference proteome</keyword>
<evidence type="ECO:0000313" key="2">
    <source>
        <dbReference type="Proteomes" id="UP001454036"/>
    </source>
</evidence>
<reference evidence="1 2" key="1">
    <citation type="submission" date="2024-01" db="EMBL/GenBank/DDBJ databases">
        <title>The complete chloroplast genome sequence of Lithospermum erythrorhizon: insights into the phylogenetic relationship among Boraginaceae species and the maternal lineages of purple gromwells.</title>
        <authorList>
            <person name="Okada T."/>
            <person name="Watanabe K."/>
        </authorList>
    </citation>
    <scope>NUCLEOTIDE SEQUENCE [LARGE SCALE GENOMIC DNA]</scope>
</reference>
<gene>
    <name evidence="1" type="ORF">LIER_14784</name>
</gene>
<sequence length="235" mass="27489">MFDFNTLKQESMPIKYQPFWSSHKSFQEVLKRCWESEVEGNCLEVLHQRMKCVKHELKKLNNEQFSQISFRFKEKQFQLDGVNCQMFGGDVAPALLARASDLEMDWYKEGDANTGLFHYAMRIHQVGNRITHMSNNDGVLVKNYVEVEDEDSEDETTMMKMKIGKAPDHEGFSVEFYKDTQPVIKESVELVCDYHKNSGRPRCAIKVDLMKAYDIVNWEFLWKVLEAMDFPAVFA</sequence>
<name>A0AAV3Q0D4_LITER</name>
<comment type="caution">
    <text evidence="1">The sequence shown here is derived from an EMBL/GenBank/DDBJ whole genome shotgun (WGS) entry which is preliminary data.</text>
</comment>
<proteinExistence type="predicted"/>
<evidence type="ECO:0008006" key="3">
    <source>
        <dbReference type="Google" id="ProtNLM"/>
    </source>
</evidence>
<organism evidence="1 2">
    <name type="scientific">Lithospermum erythrorhizon</name>
    <name type="common">Purple gromwell</name>
    <name type="synonym">Lithospermum officinale var. erythrorhizon</name>
    <dbReference type="NCBI Taxonomy" id="34254"/>
    <lineage>
        <taxon>Eukaryota</taxon>
        <taxon>Viridiplantae</taxon>
        <taxon>Streptophyta</taxon>
        <taxon>Embryophyta</taxon>
        <taxon>Tracheophyta</taxon>
        <taxon>Spermatophyta</taxon>
        <taxon>Magnoliopsida</taxon>
        <taxon>eudicotyledons</taxon>
        <taxon>Gunneridae</taxon>
        <taxon>Pentapetalae</taxon>
        <taxon>asterids</taxon>
        <taxon>lamiids</taxon>
        <taxon>Boraginales</taxon>
        <taxon>Boraginaceae</taxon>
        <taxon>Boraginoideae</taxon>
        <taxon>Lithospermeae</taxon>
        <taxon>Lithospermum</taxon>
    </lineage>
</organism>
<dbReference type="Proteomes" id="UP001454036">
    <property type="component" value="Unassembled WGS sequence"/>
</dbReference>
<dbReference type="EMBL" id="BAABME010003126">
    <property type="protein sequence ID" value="GAA0157534.1"/>
    <property type="molecule type" value="Genomic_DNA"/>
</dbReference>
<protein>
    <recommendedName>
        <fullName evidence="3">Reverse transcriptase domain-containing protein</fullName>
    </recommendedName>
</protein>
<evidence type="ECO:0000313" key="1">
    <source>
        <dbReference type="EMBL" id="GAA0157534.1"/>
    </source>
</evidence>
<accession>A0AAV3Q0D4</accession>
<dbReference type="AlphaFoldDB" id="A0AAV3Q0D4"/>